<dbReference type="KEGG" id="aft:BBF96_13760"/>
<evidence type="ECO:0000313" key="2">
    <source>
        <dbReference type="Proteomes" id="UP000267250"/>
    </source>
</evidence>
<protein>
    <submittedName>
        <fullName evidence="1">Uncharacterized protein</fullName>
    </submittedName>
</protein>
<dbReference type="InterPro" id="IPR013078">
    <property type="entry name" value="His_Pase_superF_clade-1"/>
</dbReference>
<dbReference type="Gene3D" id="3.40.50.1240">
    <property type="entry name" value="Phosphoglycerate mutase-like"/>
    <property type="match status" value="1"/>
</dbReference>
<dbReference type="AlphaFoldDB" id="A0A3S9T1F6"/>
<accession>A0A3S9T1F6</accession>
<sequence length="99" mass="11409">MNQTSKIIEKILFKPPILVPDLRDLNNGMVANLNKEEAEKIVLPFTEPAIDWIPYPQAESWRMLNTRIVSFMEKINEDEHEITLIVSHVKYVLFSGGLS</sequence>
<dbReference type="Pfam" id="PF00300">
    <property type="entry name" value="His_Phos_1"/>
    <property type="match status" value="1"/>
</dbReference>
<organism evidence="1 2">
    <name type="scientific">Anoxybacter fermentans</name>
    <dbReference type="NCBI Taxonomy" id="1323375"/>
    <lineage>
        <taxon>Bacteria</taxon>
        <taxon>Bacillati</taxon>
        <taxon>Bacillota</taxon>
        <taxon>Clostridia</taxon>
        <taxon>Halanaerobiales</taxon>
        <taxon>Anoxybacter</taxon>
    </lineage>
</organism>
<dbReference type="Proteomes" id="UP000267250">
    <property type="component" value="Chromosome"/>
</dbReference>
<dbReference type="RefSeq" id="WP_164731089.1">
    <property type="nucleotide sequence ID" value="NZ_CP016379.1"/>
</dbReference>
<dbReference type="SUPFAM" id="SSF53254">
    <property type="entry name" value="Phosphoglycerate mutase-like"/>
    <property type="match status" value="1"/>
</dbReference>
<dbReference type="InterPro" id="IPR029033">
    <property type="entry name" value="His_PPase_superfam"/>
</dbReference>
<dbReference type="EMBL" id="CP016379">
    <property type="protein sequence ID" value="AZR74360.1"/>
    <property type="molecule type" value="Genomic_DNA"/>
</dbReference>
<proteinExistence type="predicted"/>
<evidence type="ECO:0000313" key="1">
    <source>
        <dbReference type="EMBL" id="AZR74360.1"/>
    </source>
</evidence>
<name>A0A3S9T1F6_9FIRM</name>
<keyword evidence="2" id="KW-1185">Reference proteome</keyword>
<reference evidence="1 2" key="1">
    <citation type="submission" date="2016-07" db="EMBL/GenBank/DDBJ databases">
        <title>Genome and transcriptome analysis of iron-reducing fermentative bacteria Anoxybacter fermentans.</title>
        <authorList>
            <person name="Zeng X."/>
            <person name="Shao Z."/>
        </authorList>
    </citation>
    <scope>NUCLEOTIDE SEQUENCE [LARGE SCALE GENOMIC DNA]</scope>
    <source>
        <strain evidence="1 2">DY22613</strain>
    </source>
</reference>
<gene>
    <name evidence="1" type="ORF">BBF96_13760</name>
</gene>